<dbReference type="AlphaFoldDB" id="A0A1G7C4Q0"/>
<reference evidence="2" key="1">
    <citation type="submission" date="2016-10" db="EMBL/GenBank/DDBJ databases">
        <authorList>
            <person name="de Groot N.N."/>
        </authorList>
    </citation>
    <scope>NUCLEOTIDE SEQUENCE [LARGE SCALE GENOMIC DNA]</scope>
    <source>
        <strain evidence="2">47C3B</strain>
    </source>
</reference>
<keyword evidence="3" id="KW-1185">Reference proteome</keyword>
<evidence type="ECO:0000313" key="3">
    <source>
        <dbReference type="Proteomes" id="UP000199072"/>
    </source>
</evidence>
<organism evidence="2 3">
    <name type="scientific">Mucilaginibacter pineti</name>
    <dbReference type="NCBI Taxonomy" id="1391627"/>
    <lineage>
        <taxon>Bacteria</taxon>
        <taxon>Pseudomonadati</taxon>
        <taxon>Bacteroidota</taxon>
        <taxon>Sphingobacteriia</taxon>
        <taxon>Sphingobacteriales</taxon>
        <taxon>Sphingobacteriaceae</taxon>
        <taxon>Mucilaginibacter</taxon>
    </lineage>
</organism>
<evidence type="ECO:0000313" key="2">
    <source>
        <dbReference type="EMBL" id="SDE34364.1"/>
    </source>
</evidence>
<dbReference type="EMBL" id="FNAI01000005">
    <property type="protein sequence ID" value="SDE34364.1"/>
    <property type="molecule type" value="Genomic_DNA"/>
</dbReference>
<dbReference type="InterPro" id="IPR036761">
    <property type="entry name" value="TTHA0802/YceI-like_sf"/>
</dbReference>
<dbReference type="SMART" id="SM00867">
    <property type="entry name" value="YceI"/>
    <property type="match status" value="1"/>
</dbReference>
<protein>
    <submittedName>
        <fullName evidence="2">Polyisoprenoid-binding protein YceI</fullName>
    </submittedName>
</protein>
<evidence type="ECO:0000259" key="1">
    <source>
        <dbReference type="SMART" id="SM00867"/>
    </source>
</evidence>
<sequence>MFQLAANAQQTYQLDIKKSKILWDARKTMGGHYGYLLFNSGSLSYSAGGEPMGAAFSLDMNSMKSTDHNPDGNKKVDDRLKTDGFFATVKYPSAIINIKKIMRVGQSTTFKVAGELTMKGITNPIEFTAIIKKKGNIVNAAAETKIDRVKWHIDFQPKPKSWDFIAALTDKIITDEIGVSLNLVFTK</sequence>
<dbReference type="Pfam" id="PF04264">
    <property type="entry name" value="YceI"/>
    <property type="match status" value="1"/>
</dbReference>
<dbReference type="SUPFAM" id="SSF101874">
    <property type="entry name" value="YceI-like"/>
    <property type="match status" value="1"/>
</dbReference>
<gene>
    <name evidence="2" type="ORF">SAMN05216464_105288</name>
</gene>
<proteinExistence type="predicted"/>
<dbReference type="Proteomes" id="UP000199072">
    <property type="component" value="Unassembled WGS sequence"/>
</dbReference>
<name>A0A1G7C4Q0_9SPHI</name>
<dbReference type="PANTHER" id="PTHR34406">
    <property type="entry name" value="PROTEIN YCEI"/>
    <property type="match status" value="1"/>
</dbReference>
<feature type="domain" description="Lipid/polyisoprenoid-binding YceI-like" evidence="1">
    <location>
        <begin position="11"/>
        <end position="186"/>
    </location>
</feature>
<dbReference type="Gene3D" id="2.40.128.110">
    <property type="entry name" value="Lipid/polyisoprenoid-binding, YceI-like"/>
    <property type="match status" value="1"/>
</dbReference>
<dbReference type="InterPro" id="IPR007372">
    <property type="entry name" value="Lipid/polyisoprenoid-bd_YceI"/>
</dbReference>
<dbReference type="PANTHER" id="PTHR34406:SF1">
    <property type="entry name" value="PROTEIN YCEI"/>
    <property type="match status" value="1"/>
</dbReference>
<accession>A0A1G7C4Q0</accession>